<dbReference type="AlphaFoldDB" id="A0AAV9VK99"/>
<reference evidence="2 3" key="1">
    <citation type="submission" date="2019-10" db="EMBL/GenBank/DDBJ databases">
        <authorList>
            <person name="Palmer J.M."/>
        </authorList>
    </citation>
    <scope>NUCLEOTIDE SEQUENCE [LARGE SCALE GENOMIC DNA]</scope>
    <source>
        <strain evidence="2 3">TWF730</strain>
    </source>
</reference>
<gene>
    <name evidence="2" type="ORF">TWF730_005625</name>
</gene>
<keyword evidence="1" id="KW-0472">Membrane</keyword>
<accession>A0AAV9VK99</accession>
<evidence type="ECO:0000256" key="1">
    <source>
        <dbReference type="SAM" id="Phobius"/>
    </source>
</evidence>
<protein>
    <submittedName>
        <fullName evidence="2">Uncharacterized protein</fullName>
    </submittedName>
</protein>
<sequence length="195" mass="21839">MATPLERKNQQVWDTLNAPGQGPKQALQMIARRLKKGEKGDHLTAMRAFILAHLPSAGLPSQVSPHTESLSLCNSLAFRTPPPKESETIHLIEMTYIYLGRKAEIGKFHEHLYKARIATPGRTKNIDEAGLKEWYSACLRACDWTGMQKAAMSLQKGFMTNRAYYFWAIAACFIMVPAMTINDRVWSCLASSLPA</sequence>
<proteinExistence type="predicted"/>
<dbReference type="EMBL" id="JAVHNS010000002">
    <property type="protein sequence ID" value="KAK6361917.1"/>
    <property type="molecule type" value="Genomic_DNA"/>
</dbReference>
<dbReference type="Proteomes" id="UP001373714">
    <property type="component" value="Unassembled WGS sequence"/>
</dbReference>
<evidence type="ECO:0000313" key="3">
    <source>
        <dbReference type="Proteomes" id="UP001373714"/>
    </source>
</evidence>
<keyword evidence="1" id="KW-1133">Transmembrane helix</keyword>
<keyword evidence="1" id="KW-0812">Transmembrane</keyword>
<feature type="transmembrane region" description="Helical" evidence="1">
    <location>
        <begin position="163"/>
        <end position="181"/>
    </location>
</feature>
<evidence type="ECO:0000313" key="2">
    <source>
        <dbReference type="EMBL" id="KAK6361917.1"/>
    </source>
</evidence>
<name>A0AAV9VK99_9PEZI</name>
<comment type="caution">
    <text evidence="2">The sequence shown here is derived from an EMBL/GenBank/DDBJ whole genome shotgun (WGS) entry which is preliminary data.</text>
</comment>
<keyword evidence="3" id="KW-1185">Reference proteome</keyword>
<organism evidence="2 3">
    <name type="scientific">Orbilia blumenaviensis</name>
    <dbReference type="NCBI Taxonomy" id="1796055"/>
    <lineage>
        <taxon>Eukaryota</taxon>
        <taxon>Fungi</taxon>
        <taxon>Dikarya</taxon>
        <taxon>Ascomycota</taxon>
        <taxon>Pezizomycotina</taxon>
        <taxon>Orbiliomycetes</taxon>
        <taxon>Orbiliales</taxon>
        <taxon>Orbiliaceae</taxon>
        <taxon>Orbilia</taxon>
    </lineage>
</organism>